<gene>
    <name evidence="1" type="ORF">DERYTH_LOCUS15750</name>
</gene>
<proteinExistence type="predicted"/>
<accession>A0A9N9NJG1</accession>
<evidence type="ECO:0000313" key="2">
    <source>
        <dbReference type="Proteomes" id="UP000789405"/>
    </source>
</evidence>
<name>A0A9N9NJG1_9GLOM</name>
<keyword evidence="2" id="KW-1185">Reference proteome</keyword>
<evidence type="ECO:0000313" key="1">
    <source>
        <dbReference type="EMBL" id="CAG8738127.1"/>
    </source>
</evidence>
<dbReference type="AlphaFoldDB" id="A0A9N9NJG1"/>
<organism evidence="1 2">
    <name type="scientific">Dentiscutata erythropus</name>
    <dbReference type="NCBI Taxonomy" id="1348616"/>
    <lineage>
        <taxon>Eukaryota</taxon>
        <taxon>Fungi</taxon>
        <taxon>Fungi incertae sedis</taxon>
        <taxon>Mucoromycota</taxon>
        <taxon>Glomeromycotina</taxon>
        <taxon>Glomeromycetes</taxon>
        <taxon>Diversisporales</taxon>
        <taxon>Gigasporaceae</taxon>
        <taxon>Dentiscutata</taxon>
    </lineage>
</organism>
<dbReference type="Proteomes" id="UP000789405">
    <property type="component" value="Unassembled WGS sequence"/>
</dbReference>
<comment type="caution">
    <text evidence="1">The sequence shown here is derived from an EMBL/GenBank/DDBJ whole genome shotgun (WGS) entry which is preliminary data.</text>
</comment>
<sequence>MIPIPPLLLFSGIVVGFSILFTCTIHKSESICSDNTTKIRRSSEQKLILPIFVENISKLHLSALSRNKIIFNSGFMPLSYFNMISSFLFKINIKNFFDKLNINIYKKTDENFQFKPNHIVKNIEDDNIELYDPEIKQNLTILFDHLQYCYLYKKTYSTLFYYRSNRTINDSLFQSLKFEVYIIKEGVNSLSIHHYCQFYESFLPTPNDYHICLHYSDYSYSDIEILYSKLQSSLRTPETNDAFDLFNSAFIMSEIYYSEQVQEVNYDNKDQVFSLKYYHTPTETIKTHNENSENNLEKDIDQFFQIFEEEIDFERSEILGDFSRLKTELKNICDQHYDFLEDFEIQVWGESGIRNVPYSRLNKPVYPGRLPNLKMNRS</sequence>
<protein>
    <submittedName>
        <fullName evidence="1">4375_t:CDS:1</fullName>
    </submittedName>
</protein>
<reference evidence="1" key="1">
    <citation type="submission" date="2021-06" db="EMBL/GenBank/DDBJ databases">
        <authorList>
            <person name="Kallberg Y."/>
            <person name="Tangrot J."/>
            <person name="Rosling A."/>
        </authorList>
    </citation>
    <scope>NUCLEOTIDE SEQUENCE</scope>
    <source>
        <strain evidence="1">MA453B</strain>
    </source>
</reference>
<dbReference type="EMBL" id="CAJVPY010013041">
    <property type="protein sequence ID" value="CAG8738127.1"/>
    <property type="molecule type" value="Genomic_DNA"/>
</dbReference>